<dbReference type="FunCoup" id="A0A3N4M103">
    <property type="interactions" value="345"/>
</dbReference>
<feature type="region of interest" description="Disordered" evidence="5">
    <location>
        <begin position="1126"/>
        <end position="1151"/>
    </location>
</feature>
<dbReference type="STRING" id="1051890.A0A3N4M103"/>
<dbReference type="GO" id="GO:0035859">
    <property type="term" value="C:Seh1-associated complex"/>
    <property type="evidence" value="ECO:0007669"/>
    <property type="project" value="TreeGrafter"/>
</dbReference>
<protein>
    <recommendedName>
        <fullName evidence="6">RWD domain-containing protein</fullName>
    </recommendedName>
</protein>
<dbReference type="EMBL" id="ML121531">
    <property type="protein sequence ID" value="RPB27598.1"/>
    <property type="molecule type" value="Genomic_DNA"/>
</dbReference>
<dbReference type="SMART" id="SM00591">
    <property type="entry name" value="RWD"/>
    <property type="match status" value="1"/>
</dbReference>
<feature type="compositionally biased region" description="Polar residues" evidence="5">
    <location>
        <begin position="1308"/>
        <end position="1318"/>
    </location>
</feature>
<evidence type="ECO:0000256" key="1">
    <source>
        <dbReference type="ARBA" id="ARBA00022574"/>
    </source>
</evidence>
<dbReference type="InterPro" id="IPR049566">
    <property type="entry name" value="WDR59_RTC1-like_RING_Znf"/>
</dbReference>
<gene>
    <name evidence="7" type="ORF">L211DRAFT_819610</name>
</gene>
<evidence type="ECO:0000256" key="2">
    <source>
        <dbReference type="ARBA" id="ARBA00022737"/>
    </source>
</evidence>
<reference evidence="7 8" key="1">
    <citation type="journal article" date="2018" name="Nat. Ecol. Evol.">
        <title>Pezizomycetes genomes reveal the molecular basis of ectomycorrhizal truffle lifestyle.</title>
        <authorList>
            <person name="Murat C."/>
            <person name="Payen T."/>
            <person name="Noel B."/>
            <person name="Kuo A."/>
            <person name="Morin E."/>
            <person name="Chen J."/>
            <person name="Kohler A."/>
            <person name="Krizsan K."/>
            <person name="Balestrini R."/>
            <person name="Da Silva C."/>
            <person name="Montanini B."/>
            <person name="Hainaut M."/>
            <person name="Levati E."/>
            <person name="Barry K.W."/>
            <person name="Belfiori B."/>
            <person name="Cichocki N."/>
            <person name="Clum A."/>
            <person name="Dockter R.B."/>
            <person name="Fauchery L."/>
            <person name="Guy J."/>
            <person name="Iotti M."/>
            <person name="Le Tacon F."/>
            <person name="Lindquist E.A."/>
            <person name="Lipzen A."/>
            <person name="Malagnac F."/>
            <person name="Mello A."/>
            <person name="Molinier V."/>
            <person name="Miyauchi S."/>
            <person name="Poulain J."/>
            <person name="Riccioni C."/>
            <person name="Rubini A."/>
            <person name="Sitrit Y."/>
            <person name="Splivallo R."/>
            <person name="Traeger S."/>
            <person name="Wang M."/>
            <person name="Zifcakova L."/>
            <person name="Wipf D."/>
            <person name="Zambonelli A."/>
            <person name="Paolocci F."/>
            <person name="Nowrousian M."/>
            <person name="Ottonello S."/>
            <person name="Baldrian P."/>
            <person name="Spatafora J.W."/>
            <person name="Henrissat B."/>
            <person name="Nagy L.G."/>
            <person name="Aury J.M."/>
            <person name="Wincker P."/>
            <person name="Grigoriev I.V."/>
            <person name="Bonfante P."/>
            <person name="Martin F.M."/>
        </authorList>
    </citation>
    <scope>NUCLEOTIDE SEQUENCE [LARGE SCALE GENOMIC DNA]</scope>
    <source>
        <strain evidence="7 8">ATCC MYA-4762</strain>
    </source>
</reference>
<dbReference type="GO" id="GO:0035591">
    <property type="term" value="F:signaling adaptor activity"/>
    <property type="evidence" value="ECO:0007669"/>
    <property type="project" value="TreeGrafter"/>
</dbReference>
<feature type="region of interest" description="Disordered" evidence="5">
    <location>
        <begin position="1300"/>
        <end position="1320"/>
    </location>
</feature>
<dbReference type="InterPro" id="IPR015943">
    <property type="entry name" value="WD40/YVTN_repeat-like_dom_sf"/>
</dbReference>
<feature type="compositionally biased region" description="Polar residues" evidence="5">
    <location>
        <begin position="740"/>
        <end position="750"/>
    </location>
</feature>
<dbReference type="Proteomes" id="UP000267821">
    <property type="component" value="Unassembled WGS sequence"/>
</dbReference>
<dbReference type="PROSITE" id="PS50082">
    <property type="entry name" value="WD_REPEATS_2"/>
    <property type="match status" value="2"/>
</dbReference>
<evidence type="ECO:0000259" key="6">
    <source>
        <dbReference type="PROSITE" id="PS50908"/>
    </source>
</evidence>
<feature type="compositionally biased region" description="Acidic residues" evidence="5">
    <location>
        <begin position="689"/>
        <end position="705"/>
    </location>
</feature>
<keyword evidence="2" id="KW-0677">Repeat</keyword>
<evidence type="ECO:0000256" key="4">
    <source>
        <dbReference type="PROSITE-ProRule" id="PRU00221"/>
    </source>
</evidence>
<proteinExistence type="inferred from homology"/>
<accession>A0A3N4M103</accession>
<comment type="similarity">
    <text evidence="3">Belongs to the WD repeat WDR59 family.</text>
</comment>
<dbReference type="InterPro" id="IPR006575">
    <property type="entry name" value="RWD_dom"/>
</dbReference>
<dbReference type="InterPro" id="IPR036322">
    <property type="entry name" value="WD40_repeat_dom_sf"/>
</dbReference>
<dbReference type="GO" id="GO:0034198">
    <property type="term" value="P:cellular response to amino acid starvation"/>
    <property type="evidence" value="ECO:0007669"/>
    <property type="project" value="TreeGrafter"/>
</dbReference>
<dbReference type="SUPFAM" id="SSF50978">
    <property type="entry name" value="WD40 repeat-like"/>
    <property type="match status" value="1"/>
</dbReference>
<dbReference type="PANTHER" id="PTHR46170:SF1">
    <property type="entry name" value="GATOR COMPLEX PROTEIN WDR59"/>
    <property type="match status" value="1"/>
</dbReference>
<dbReference type="GO" id="GO:0005774">
    <property type="term" value="C:vacuolar membrane"/>
    <property type="evidence" value="ECO:0007669"/>
    <property type="project" value="TreeGrafter"/>
</dbReference>
<name>A0A3N4M103_9PEZI</name>
<dbReference type="OrthoDB" id="311712at2759"/>
<feature type="compositionally biased region" description="Gly residues" evidence="5">
    <location>
        <begin position="1127"/>
        <end position="1141"/>
    </location>
</feature>
<feature type="repeat" description="WD" evidence="4">
    <location>
        <begin position="201"/>
        <end position="243"/>
    </location>
</feature>
<dbReference type="PANTHER" id="PTHR46170">
    <property type="entry name" value="GATOR COMPLEX PROTEIN WDR59"/>
    <property type="match status" value="1"/>
</dbReference>
<keyword evidence="1 4" id="KW-0853">WD repeat</keyword>
<sequence>MSSPMSARDTTSAFDSPTFNLDMSIRVDQPVGSMSISPSGRDVVLASRQGLHIVDLDNPYDPPRFLQHRTAWEVADVQWSPFAARDYWVVSTSNQKAMVWNLAMPSRRAIEHVLHSHTRAITDINFSAHHPDILATCSVDSFVHCWDLRDPRRPAISFCDWFAGATQVKYNRQDEHILASSHDKYLRIWDDRKGAYPLRSICAHTTKIYGVDWNRTRPTGIVTCALDKTIRFWDYSNPEDEPERVIRTSFPVWRARHTPFGWGLLIMPQRADNILYLYDRRAAGDVPADPVATFEGHTDSVKEFLWRFRGGQSPDKDDREFQLVSWSQDKDIRLWSISKKVMKGVGHDPEAKVRFRITRKGAAYKTFRHEQKLGKVVMGDGMTPGKRLFGPRYLGEGILGRQLPFGDGQFTRRQQATMGISRGKMKIDNPIAWMKGIKISKPKLSTWDNPDTLGEEISLVGATFPKVNFEKVNVTGRTCTISLHGPWGTDSKWVFLRAEVQFPSGYPESAIPIFTVEKTNSIPGYQMEAMAMQLKKISETHMEHKKTSLEACLKFLLGEPVEHSMVSGDERGSSSDDEEIDPQQSEVKDLIAKNNQASVPLPRACGATWSHDGRLICIFPPKEESTRREFGGGGCWWNRDLSNSAFGWREGADRGGRNGRLFENFGRFYMSSPGPRGFRGIPSAGESSSDSEYDSSTTDESDSEDDRSTLRPAWSWRLQGNASGVMGQTFNSGRRGGASTDRSTQRSGTVRQMAAGPALWRNNGQSKGKNVVRIINLSHILPSKKELAEEYIVYGHPSEVCQHNAEVARRNGYLDLADVWTLAQLIISRDVPLEVVQQPWCKDPILVVARKLVAEANRRDSKFDDDDHEDEGGYLDRHQFALEDDSDDSLSWVMVSTSRKINGKIKWGGHPLGGSWLIDQLFSYFEMKADVQMLAMLACVFCEAGYKPGDSTPWLDMENGSELLLMMEGPPYSYDYYPTYDAAKDEFPSLYVSPQTHSAAATPGILTAHGSFSSYNGFLGSIDPFSGAYSTGNTPPVSLGFLARRSMDEVSHHSLSSSPEFTHHPNHSRKSTSAVNFAAGFARAFNTTSSSSSPPTRRRPSPAESILNIATGTGVITWGQNTIIGSGSRGGHGADGGGRGGSSILTETEEDEYDGSMDIKIEILNTGSFDDECGLSKPPLLNPKKAKYYRAYREEYANLLYAWGLQVRRLEVLKFNGVKGVVDEEGEKLEVCSGNPGGNFVKKNMKKGDSRWSGLEIVGTCPKCQSAGTTVHTPLLGTVNTISRTASTSATRNLQPVAKPGYSHHSHTPTVLSAQTSPTPGPILPAAYTPGRNAKSECAQCEGKLKPPALICVICQVSIKGLYGACLMCGHVAHSNCHRDWFCPDSNSNDEHNSDEELCEKECPAGCGCHCMGYAEDGFGFLVPPPMPPPINLPQPMVLVGNKRTSASDDQGRIGSGGAGGNYLGLDDDYFDDRMVGQEDEYDEEDEGIFGDEDEEDGTMFELHNPMVHVSEF</sequence>
<dbReference type="InParanoid" id="A0A3N4M103"/>
<feature type="region of interest" description="Disordered" evidence="5">
    <location>
        <begin position="565"/>
        <end position="584"/>
    </location>
</feature>
<feature type="repeat" description="WD" evidence="4">
    <location>
        <begin position="114"/>
        <end position="156"/>
    </location>
</feature>
<evidence type="ECO:0000256" key="3">
    <source>
        <dbReference type="ARBA" id="ARBA00038452"/>
    </source>
</evidence>
<organism evidence="7 8">
    <name type="scientific">Terfezia boudieri ATCC MYA-4762</name>
    <dbReference type="NCBI Taxonomy" id="1051890"/>
    <lineage>
        <taxon>Eukaryota</taxon>
        <taxon>Fungi</taxon>
        <taxon>Dikarya</taxon>
        <taxon>Ascomycota</taxon>
        <taxon>Pezizomycotina</taxon>
        <taxon>Pezizomycetes</taxon>
        <taxon>Pezizales</taxon>
        <taxon>Pezizaceae</taxon>
        <taxon>Terfezia</taxon>
    </lineage>
</organism>
<dbReference type="InterPro" id="IPR049567">
    <property type="entry name" value="WDR59-like"/>
</dbReference>
<dbReference type="InterPro" id="IPR001680">
    <property type="entry name" value="WD40_rpt"/>
</dbReference>
<evidence type="ECO:0000313" key="8">
    <source>
        <dbReference type="Proteomes" id="UP000267821"/>
    </source>
</evidence>
<dbReference type="SMART" id="SM00320">
    <property type="entry name" value="WD40"/>
    <property type="match status" value="6"/>
</dbReference>
<evidence type="ECO:0000256" key="5">
    <source>
        <dbReference type="SAM" id="MobiDB-lite"/>
    </source>
</evidence>
<dbReference type="GO" id="GO:1904263">
    <property type="term" value="P:positive regulation of TORC1 signaling"/>
    <property type="evidence" value="ECO:0007669"/>
    <property type="project" value="TreeGrafter"/>
</dbReference>
<feature type="compositionally biased region" description="Polar residues" evidence="5">
    <location>
        <begin position="718"/>
        <end position="732"/>
    </location>
</feature>
<dbReference type="PROSITE" id="PS50908">
    <property type="entry name" value="RWD"/>
    <property type="match status" value="1"/>
</dbReference>
<feature type="domain" description="RWD" evidence="6">
    <location>
        <begin position="455"/>
        <end position="563"/>
    </location>
</feature>
<dbReference type="Gene3D" id="2.130.10.10">
    <property type="entry name" value="YVTN repeat-like/Quinoprotein amine dehydrogenase"/>
    <property type="match status" value="1"/>
</dbReference>
<keyword evidence="8" id="KW-1185">Reference proteome</keyword>
<dbReference type="Pfam" id="PF17120">
    <property type="entry name" value="zf-RING_16"/>
    <property type="match status" value="1"/>
</dbReference>
<feature type="region of interest" description="Disordered" evidence="5">
    <location>
        <begin position="676"/>
        <end position="751"/>
    </location>
</feature>
<dbReference type="Pfam" id="PF00400">
    <property type="entry name" value="WD40"/>
    <property type="match status" value="2"/>
</dbReference>
<evidence type="ECO:0000313" key="7">
    <source>
        <dbReference type="EMBL" id="RPB27598.1"/>
    </source>
</evidence>